<evidence type="ECO:0000313" key="10">
    <source>
        <dbReference type="EMBL" id="CAG9857697.1"/>
    </source>
</evidence>
<feature type="domain" description="Beta-galactosidase galactose-binding" evidence="9">
    <location>
        <begin position="578"/>
        <end position="637"/>
    </location>
</feature>
<dbReference type="Pfam" id="PF21317">
    <property type="entry name" value="BetaGal_ABD_1"/>
    <property type="match status" value="1"/>
</dbReference>
<feature type="active site" description="Proton donor" evidence="4">
    <location>
        <position position="208"/>
    </location>
</feature>
<evidence type="ECO:0000259" key="7">
    <source>
        <dbReference type="Pfam" id="PF01301"/>
    </source>
</evidence>
<keyword evidence="2 5" id="KW-0378">Hydrolase</keyword>
<dbReference type="Pfam" id="PF21467">
    <property type="entry name" value="BetaGal_gal-bd"/>
    <property type="match status" value="1"/>
</dbReference>
<evidence type="ECO:0000256" key="6">
    <source>
        <dbReference type="RuleBase" id="RU003679"/>
    </source>
</evidence>
<dbReference type="SUPFAM" id="SSF49785">
    <property type="entry name" value="Galactose-binding domain-like"/>
    <property type="match status" value="1"/>
</dbReference>
<evidence type="ECO:0000256" key="1">
    <source>
        <dbReference type="ARBA" id="ARBA00009809"/>
    </source>
</evidence>
<gene>
    <name evidence="10" type="ORF">PHYEVI_LOCUS4098</name>
</gene>
<feature type="domain" description="Beta-galactosidase 1-like first all-beta" evidence="8">
    <location>
        <begin position="439"/>
        <end position="555"/>
    </location>
</feature>
<evidence type="ECO:0000256" key="5">
    <source>
        <dbReference type="RuleBase" id="RU000675"/>
    </source>
</evidence>
<protein>
    <recommendedName>
        <fullName evidence="5">Beta-galactosidase</fullName>
        <ecNumber evidence="5">3.2.1.23</ecNumber>
    </recommendedName>
</protein>
<dbReference type="PRINTS" id="PR00742">
    <property type="entry name" value="GLHYDRLASE35"/>
</dbReference>
<organism evidence="10 11">
    <name type="scientific">Phyllotreta striolata</name>
    <name type="common">Striped flea beetle</name>
    <name type="synonym">Crioceris striolata</name>
    <dbReference type="NCBI Taxonomy" id="444603"/>
    <lineage>
        <taxon>Eukaryota</taxon>
        <taxon>Metazoa</taxon>
        <taxon>Ecdysozoa</taxon>
        <taxon>Arthropoda</taxon>
        <taxon>Hexapoda</taxon>
        <taxon>Insecta</taxon>
        <taxon>Pterygota</taxon>
        <taxon>Neoptera</taxon>
        <taxon>Endopterygota</taxon>
        <taxon>Coleoptera</taxon>
        <taxon>Polyphaga</taxon>
        <taxon>Cucujiformia</taxon>
        <taxon>Chrysomeloidea</taxon>
        <taxon>Chrysomelidae</taxon>
        <taxon>Galerucinae</taxon>
        <taxon>Alticini</taxon>
        <taxon>Phyllotreta</taxon>
    </lineage>
</organism>
<dbReference type="PIRSF" id="PIRSF006336">
    <property type="entry name" value="B-gal"/>
    <property type="match status" value="1"/>
</dbReference>
<dbReference type="Pfam" id="PF01301">
    <property type="entry name" value="Glyco_hydro_35"/>
    <property type="match status" value="2"/>
</dbReference>
<accession>A0A9N9XLY7</accession>
<dbReference type="PROSITE" id="PS01182">
    <property type="entry name" value="GLYCOSYL_HYDROL_F35"/>
    <property type="match status" value="1"/>
</dbReference>
<dbReference type="PANTHER" id="PTHR23421">
    <property type="entry name" value="BETA-GALACTOSIDASE RELATED"/>
    <property type="match status" value="1"/>
</dbReference>
<feature type="active site" description="Nucleophile" evidence="4">
    <location>
        <position position="284"/>
    </location>
</feature>
<dbReference type="InterPro" id="IPR008979">
    <property type="entry name" value="Galactose-bd-like_sf"/>
</dbReference>
<dbReference type="InterPro" id="IPR048913">
    <property type="entry name" value="BetaGal_gal-bd"/>
</dbReference>
<dbReference type="SUPFAM" id="SSF51445">
    <property type="entry name" value="(Trans)glycosidases"/>
    <property type="match status" value="1"/>
</dbReference>
<dbReference type="EMBL" id="OU900107">
    <property type="protein sequence ID" value="CAG9857697.1"/>
    <property type="molecule type" value="Genomic_DNA"/>
</dbReference>
<evidence type="ECO:0000259" key="9">
    <source>
        <dbReference type="Pfam" id="PF21467"/>
    </source>
</evidence>
<evidence type="ECO:0000256" key="3">
    <source>
        <dbReference type="ARBA" id="ARBA00023295"/>
    </source>
</evidence>
<evidence type="ECO:0000313" key="11">
    <source>
        <dbReference type="Proteomes" id="UP001153712"/>
    </source>
</evidence>
<feature type="domain" description="Glycoside hydrolase 35 catalytic" evidence="7">
    <location>
        <begin position="34"/>
        <end position="88"/>
    </location>
</feature>
<dbReference type="InterPro" id="IPR017853">
    <property type="entry name" value="GH"/>
</dbReference>
<keyword evidence="11" id="KW-1185">Reference proteome</keyword>
<dbReference type="InterPro" id="IPR019801">
    <property type="entry name" value="Glyco_hydro_35_CS"/>
</dbReference>
<evidence type="ECO:0000256" key="2">
    <source>
        <dbReference type="ARBA" id="ARBA00022801"/>
    </source>
</evidence>
<feature type="domain" description="Glycoside hydrolase 35 catalytic" evidence="7">
    <location>
        <begin position="114"/>
        <end position="380"/>
    </location>
</feature>
<name>A0A9N9XLY7_PHYSR</name>
<dbReference type="AlphaFoldDB" id="A0A9N9XLY7"/>
<dbReference type="InterPro" id="IPR031330">
    <property type="entry name" value="Gly_Hdrlase_35_cat"/>
</dbReference>
<dbReference type="InterPro" id="IPR001944">
    <property type="entry name" value="Glycoside_Hdrlase_35"/>
</dbReference>
<reference evidence="10" key="1">
    <citation type="submission" date="2022-01" db="EMBL/GenBank/DDBJ databases">
        <authorList>
            <person name="King R."/>
        </authorList>
    </citation>
    <scope>NUCLEOTIDE SEQUENCE</scope>
</reference>
<keyword evidence="3 5" id="KW-0326">Glycosidase</keyword>
<dbReference type="Gene3D" id="3.20.20.80">
    <property type="entry name" value="Glycosidases"/>
    <property type="match status" value="1"/>
</dbReference>
<evidence type="ECO:0000256" key="4">
    <source>
        <dbReference type="PIRSR" id="PIRSR006336-1"/>
    </source>
</evidence>
<comment type="similarity">
    <text evidence="1 6">Belongs to the glycosyl hydrolase 35 family.</text>
</comment>
<sequence length="662" mass="75870">MSLTCGNSTSLPTNYEYYTAGGIRGGITADKPNFYLNDKEIFLYSGAMHYFRVPRVYWRDRLRKMRAAGLNAVETYVPWNLHEPQSGKRPPSDDNADSGPCLMVWDGEFDFGDGGHEMSDFLHLEEFLKTAQEEDLFAIVRPGPYICAEFEFGGHPSWLLREKSIDFRTTEKTYVSYVTRWFDVLLPILAALQFTKGGPVVMLQVENEYAVSNKKDKALLKVLRNLMLDRGIVELMVTSDNPIRGDYGTYPDLFLMAGNFDQQPKEQLDMLKKIQPGRPTMAMEYWGGWYDYWGRAHIDKPVEVFRYNYEEILKYPASVNIYMFHGGTSFGFYNGGRNLAYDEWDTDYHSIISSYDYLSPLDESGDYTDKYWATKDLLSKYNPVKTLLPPLPNRPKKTAYASIQIEKEMFLYDMLQTITPLASKEVVAMETLDINNGNGQSFGYVVYRKTGLDIPAGAVLKIQGRVCDTVMVLLDGILVSPWLASYKDLDGFGTWRILDSTLVLSNRSLTNVRLELVVENWGRVDAGAYRQFKGLWQSQVKLNDEYITDWSVFPVEFKSAWTKSLSSWGKEITNTVGPAMYKTTLRVEGEPVDTFVHMEEWIKGIVIVNGFVLGRYAKMGPIQTLYLPAPLLRTGDNDIIIFEHYKPAQRVDFNDAHIYKRY</sequence>
<dbReference type="GO" id="GO:0005975">
    <property type="term" value="P:carbohydrate metabolic process"/>
    <property type="evidence" value="ECO:0007669"/>
    <property type="project" value="InterPro"/>
</dbReference>
<dbReference type="Proteomes" id="UP001153712">
    <property type="component" value="Chromosome 14"/>
</dbReference>
<dbReference type="GO" id="GO:0004565">
    <property type="term" value="F:beta-galactosidase activity"/>
    <property type="evidence" value="ECO:0007669"/>
    <property type="project" value="UniProtKB-EC"/>
</dbReference>
<dbReference type="EC" id="3.2.1.23" evidence="5"/>
<dbReference type="InterPro" id="IPR048912">
    <property type="entry name" value="BetaGal1-like_ABD1"/>
</dbReference>
<evidence type="ECO:0000259" key="8">
    <source>
        <dbReference type="Pfam" id="PF21317"/>
    </source>
</evidence>
<dbReference type="Gene3D" id="2.60.120.260">
    <property type="entry name" value="Galactose-binding domain-like"/>
    <property type="match status" value="2"/>
</dbReference>
<dbReference type="FunFam" id="2.60.120.260:FF:000049">
    <property type="entry name" value="Beta-galactosidase"/>
    <property type="match status" value="1"/>
</dbReference>
<proteinExistence type="inferred from homology"/>
<dbReference type="InterPro" id="IPR026283">
    <property type="entry name" value="B-gal_1-like"/>
</dbReference>
<comment type="catalytic activity">
    <reaction evidence="5">
        <text>Hydrolysis of terminal non-reducing beta-D-galactose residues in beta-D-galactosides.</text>
        <dbReference type="EC" id="3.2.1.23"/>
    </reaction>
</comment>
<dbReference type="OrthoDB" id="1657402at2759"/>